<organism evidence="5">
    <name type="scientific">marine metagenome</name>
    <dbReference type="NCBI Taxonomy" id="408172"/>
    <lineage>
        <taxon>unclassified sequences</taxon>
        <taxon>metagenomes</taxon>
        <taxon>ecological metagenomes</taxon>
    </lineage>
</organism>
<protein>
    <recommendedName>
        <fullName evidence="4">Tryptophan synthase beta chain-like PALP domain-containing protein</fullName>
    </recommendedName>
</protein>
<sequence>MSTDPISILSTVPAIALGHYPTPVEELNGLRAALGGGPRLIVKRDDSIGFAFGGNKVRKLELVCAQALNEGADTLITAGGVQSNHARVTAAVAARHGLHCLLVANGVPPDKPTANALLDKLLGAEVHYVKSREDRSPTMASAAARLVSAGRRPYVIPVGASTPLGALGYVRAVGELVGQVTPPDVIIHASSSGGTQAGLVAGCRLYTQRTQVIGVSADDSAESLLQTIATLITGIETILKLAPGSLSNGPSVEVEDGFCGDGY</sequence>
<name>A0A381SWS3_9ZZZZ</name>
<dbReference type="InterPro" id="IPR036052">
    <property type="entry name" value="TrpB-like_PALP_sf"/>
</dbReference>
<dbReference type="Pfam" id="PF00291">
    <property type="entry name" value="PALP"/>
    <property type="match status" value="1"/>
</dbReference>
<evidence type="ECO:0000313" key="5">
    <source>
        <dbReference type="EMBL" id="SVA08442.1"/>
    </source>
</evidence>
<evidence type="ECO:0000259" key="4">
    <source>
        <dbReference type="Pfam" id="PF00291"/>
    </source>
</evidence>
<dbReference type="PIRSF" id="PIRSF006278">
    <property type="entry name" value="ACCD_DCysDesulf"/>
    <property type="match status" value="1"/>
</dbReference>
<evidence type="ECO:0000256" key="1">
    <source>
        <dbReference type="ARBA" id="ARBA00001933"/>
    </source>
</evidence>
<dbReference type="GO" id="GO:0019148">
    <property type="term" value="F:D-cysteine desulfhydrase activity"/>
    <property type="evidence" value="ECO:0007669"/>
    <property type="project" value="TreeGrafter"/>
</dbReference>
<comment type="similarity">
    <text evidence="2">Belongs to the ACC deaminase/D-cysteine desulfhydrase family.</text>
</comment>
<proteinExistence type="inferred from homology"/>
<dbReference type="PANTHER" id="PTHR43780">
    <property type="entry name" value="1-AMINOCYCLOPROPANE-1-CARBOXYLATE DEAMINASE-RELATED"/>
    <property type="match status" value="1"/>
</dbReference>
<dbReference type="Gene3D" id="3.40.50.1100">
    <property type="match status" value="2"/>
</dbReference>
<dbReference type="InterPro" id="IPR001926">
    <property type="entry name" value="TrpB-like_PALP"/>
</dbReference>
<dbReference type="EMBL" id="UINC01003689">
    <property type="protein sequence ID" value="SVA08442.1"/>
    <property type="molecule type" value="Genomic_DNA"/>
</dbReference>
<reference evidence="5" key="1">
    <citation type="submission" date="2018-05" db="EMBL/GenBank/DDBJ databases">
        <authorList>
            <person name="Lanie J.A."/>
            <person name="Ng W.-L."/>
            <person name="Kazmierczak K.M."/>
            <person name="Andrzejewski T.M."/>
            <person name="Davidsen T.M."/>
            <person name="Wayne K.J."/>
            <person name="Tettelin H."/>
            <person name="Glass J.I."/>
            <person name="Rusch D."/>
            <person name="Podicherti R."/>
            <person name="Tsui H.-C.T."/>
            <person name="Winkler M.E."/>
        </authorList>
    </citation>
    <scope>NUCLEOTIDE SEQUENCE</scope>
</reference>
<keyword evidence="3" id="KW-0663">Pyridoxal phosphate</keyword>
<dbReference type="InterPro" id="IPR027278">
    <property type="entry name" value="ACCD_DCysDesulf"/>
</dbReference>
<dbReference type="PANTHER" id="PTHR43780:SF2">
    <property type="entry name" value="1-AMINOCYCLOPROPANE-1-CARBOXYLATE DEAMINASE-RELATED"/>
    <property type="match status" value="1"/>
</dbReference>
<gene>
    <name evidence="5" type="ORF">METZ01_LOCUS61296</name>
</gene>
<dbReference type="SUPFAM" id="SSF53686">
    <property type="entry name" value="Tryptophan synthase beta subunit-like PLP-dependent enzymes"/>
    <property type="match status" value="1"/>
</dbReference>
<evidence type="ECO:0000256" key="3">
    <source>
        <dbReference type="ARBA" id="ARBA00022898"/>
    </source>
</evidence>
<comment type="cofactor">
    <cofactor evidence="1">
        <name>pyridoxal 5'-phosphate</name>
        <dbReference type="ChEBI" id="CHEBI:597326"/>
    </cofactor>
</comment>
<accession>A0A381SWS3</accession>
<dbReference type="AlphaFoldDB" id="A0A381SWS3"/>
<feature type="domain" description="Tryptophan synthase beta chain-like PALP" evidence="4">
    <location>
        <begin position="16"/>
        <end position="236"/>
    </location>
</feature>
<evidence type="ECO:0000256" key="2">
    <source>
        <dbReference type="ARBA" id="ARBA00008639"/>
    </source>
</evidence>